<comment type="caution">
    <text evidence="3">The sequence shown here is derived from an EMBL/GenBank/DDBJ whole genome shotgun (WGS) entry which is preliminary data.</text>
</comment>
<evidence type="ECO:0000313" key="4">
    <source>
        <dbReference type="Proteomes" id="UP000551616"/>
    </source>
</evidence>
<protein>
    <recommendedName>
        <fullName evidence="2">Endonuclease GajA/Old nuclease/RecF-like AAA domain-containing protein</fullName>
    </recommendedName>
</protein>
<dbReference type="EMBL" id="JABRWO010000011">
    <property type="protein sequence ID" value="MBA2116844.1"/>
    <property type="molecule type" value="Genomic_DNA"/>
</dbReference>
<dbReference type="InterPro" id="IPR041685">
    <property type="entry name" value="AAA_GajA/Old/RecF-like"/>
</dbReference>
<accession>A0A7V8V8V7</accession>
<dbReference type="PANTHER" id="PTHR43581:SF2">
    <property type="entry name" value="EXCINUCLEASE ATPASE SUBUNIT"/>
    <property type="match status" value="1"/>
</dbReference>
<dbReference type="InterPro" id="IPR051396">
    <property type="entry name" value="Bact_Antivir_Def_Nuclease"/>
</dbReference>
<feature type="compositionally biased region" description="Basic and acidic residues" evidence="1">
    <location>
        <begin position="135"/>
        <end position="144"/>
    </location>
</feature>
<feature type="domain" description="Endonuclease GajA/Old nuclease/RecF-like AAA" evidence="2">
    <location>
        <begin position="115"/>
        <end position="322"/>
    </location>
</feature>
<keyword evidence="4" id="KW-1185">Reference proteome</keyword>
<proteinExistence type="predicted"/>
<dbReference type="AlphaFoldDB" id="A0A7V8V8V7"/>
<dbReference type="Proteomes" id="UP000551616">
    <property type="component" value="Unassembled WGS sequence"/>
</dbReference>
<evidence type="ECO:0000256" key="1">
    <source>
        <dbReference type="SAM" id="MobiDB-lite"/>
    </source>
</evidence>
<dbReference type="PANTHER" id="PTHR43581">
    <property type="entry name" value="ATP/GTP PHOSPHATASE"/>
    <property type="match status" value="1"/>
</dbReference>
<evidence type="ECO:0000259" key="2">
    <source>
        <dbReference type="Pfam" id="PF13175"/>
    </source>
</evidence>
<name>A0A7V8V8V7_9BACT</name>
<feature type="region of interest" description="Disordered" evidence="1">
    <location>
        <begin position="123"/>
        <end position="144"/>
    </location>
</feature>
<reference evidence="3 4" key="1">
    <citation type="submission" date="2020-05" db="EMBL/GenBank/DDBJ databases">
        <title>Bremerella alba sp. nov., a novel planctomycete isolated from the surface of the macroalga Fucus spiralis.</title>
        <authorList>
            <person name="Godinho O."/>
            <person name="Botelho R."/>
            <person name="Albuquerque L."/>
            <person name="Wiegand S."/>
            <person name="Da Costa M.S."/>
            <person name="Lobo-Da-Cunha A."/>
            <person name="Jogler C."/>
            <person name="Lage O.M."/>
        </authorList>
    </citation>
    <scope>NUCLEOTIDE SEQUENCE [LARGE SCALE GENOMIC DNA]</scope>
    <source>
        <strain evidence="3 4">FF15</strain>
    </source>
</reference>
<organism evidence="3 4">
    <name type="scientific">Bremerella alba</name>
    <dbReference type="NCBI Taxonomy" id="980252"/>
    <lineage>
        <taxon>Bacteria</taxon>
        <taxon>Pseudomonadati</taxon>
        <taxon>Planctomycetota</taxon>
        <taxon>Planctomycetia</taxon>
        <taxon>Pirellulales</taxon>
        <taxon>Pirellulaceae</taxon>
        <taxon>Bremerella</taxon>
    </lineage>
</organism>
<gene>
    <name evidence="3" type="ORF">HOV93_40370</name>
</gene>
<dbReference type="Pfam" id="PF13175">
    <property type="entry name" value="AAA_15"/>
    <property type="match status" value="1"/>
</dbReference>
<sequence>MLPTLDWSGGKIGVRLRFEPKDLADLKVQYLAAAKLAAETRAVGSGKSKAIKVKLWPTNLREFLDRKLNSLFTTKCYLLDPGKLFAPVNGIAHPQQLPPGAEPVEGKPLNRLIRINVIGAQRGFGSPATGESDDPEKSRRSERLSEQLKSYYKSHLDPTDYVEPSDIEALEAIEEAQKQYDLRLKAGFGAAMAELQDLNYPGVADPILKIGTKLRPVDGLSHSAAVQYEISPDAGGGTTQSLALPEHYNGLGYQNLISMVFRLMAFRDAWMRVDKASKTVSDTTNDILIPPLHLVLVEEPEAHLHVQVQQVFARKAYNVLRNH</sequence>
<evidence type="ECO:0000313" key="3">
    <source>
        <dbReference type="EMBL" id="MBA2116844.1"/>
    </source>
</evidence>
<dbReference type="RefSeq" id="WP_235990694.1">
    <property type="nucleotide sequence ID" value="NZ_JABRWO010000011.1"/>
</dbReference>